<organism evidence="3 4">
    <name type="scientific">Botrimarina mediterranea</name>
    <dbReference type="NCBI Taxonomy" id="2528022"/>
    <lineage>
        <taxon>Bacteria</taxon>
        <taxon>Pseudomonadati</taxon>
        <taxon>Planctomycetota</taxon>
        <taxon>Planctomycetia</taxon>
        <taxon>Pirellulales</taxon>
        <taxon>Lacipirellulaceae</taxon>
        <taxon>Botrimarina</taxon>
    </lineage>
</organism>
<evidence type="ECO:0000256" key="1">
    <source>
        <dbReference type="SAM" id="MobiDB-lite"/>
    </source>
</evidence>
<dbReference type="KEGG" id="bmei:Spa11_29320"/>
<evidence type="ECO:0000313" key="4">
    <source>
        <dbReference type="Proteomes" id="UP000316426"/>
    </source>
</evidence>
<dbReference type="EMBL" id="CP036349">
    <property type="protein sequence ID" value="QDV74724.1"/>
    <property type="molecule type" value="Genomic_DNA"/>
</dbReference>
<accession>A0A518KA99</accession>
<sequence length="351" mass="38951" precursor="true">MKKFLCLLSALAFASPGRAEEFAAPLGVTRAEPVTETVCERDAAGVIRVQREVRQNRRGDYVNHGVWRTWDASGKLAGQGRYESGKPAGLWSRWATAEDTPSLAADHFAGFTGPFLSQANYRDGQLDGVWSIFDASGKRVSEVHFVAGQRDGFATLWTSAGEVSRRSQFAAGLPTGVLQSLDESGELVTTAQFEAGRERIEHTEHHDNGRLKAREGWLSGLQRPVVTDDPWRLRLAQYEPSGPEVRSGVREAWWPNGQPKLQTEYRLGKAVGEARWWHENGQLALSGNYDSGLASGEWNWWRENGMRAAACRFNQGKPAGEWSLWATDGQRQPTASSNGRLVQRPTTMLVR</sequence>
<gene>
    <name evidence="3" type="ORF">Spa11_29320</name>
</gene>
<protein>
    <submittedName>
        <fullName evidence="3">MORN repeat variant</fullName>
    </submittedName>
</protein>
<feature type="signal peptide" evidence="2">
    <location>
        <begin position="1"/>
        <end position="19"/>
    </location>
</feature>
<evidence type="ECO:0000256" key="2">
    <source>
        <dbReference type="SAM" id="SignalP"/>
    </source>
</evidence>
<dbReference type="Proteomes" id="UP000316426">
    <property type="component" value="Chromosome"/>
</dbReference>
<feature type="region of interest" description="Disordered" evidence="1">
    <location>
        <begin position="329"/>
        <end position="351"/>
    </location>
</feature>
<dbReference type="AlphaFoldDB" id="A0A518KA99"/>
<keyword evidence="4" id="KW-1185">Reference proteome</keyword>
<dbReference type="Pfam" id="PF07661">
    <property type="entry name" value="MORN_2"/>
    <property type="match status" value="3"/>
</dbReference>
<keyword evidence="2" id="KW-0732">Signal</keyword>
<name>A0A518KA99_9BACT</name>
<dbReference type="InterPro" id="IPR011652">
    <property type="entry name" value="MORN_2"/>
</dbReference>
<evidence type="ECO:0000313" key="3">
    <source>
        <dbReference type="EMBL" id="QDV74724.1"/>
    </source>
</evidence>
<dbReference type="Gene3D" id="2.20.110.10">
    <property type="entry name" value="Histone H3 K4-specific methyltransferase SET7/9 N-terminal domain"/>
    <property type="match status" value="2"/>
</dbReference>
<reference evidence="3 4" key="1">
    <citation type="submission" date="2019-02" db="EMBL/GenBank/DDBJ databases">
        <title>Deep-cultivation of Planctomycetes and their phenomic and genomic characterization uncovers novel biology.</title>
        <authorList>
            <person name="Wiegand S."/>
            <person name="Jogler M."/>
            <person name="Boedeker C."/>
            <person name="Pinto D."/>
            <person name="Vollmers J."/>
            <person name="Rivas-Marin E."/>
            <person name="Kohn T."/>
            <person name="Peeters S.H."/>
            <person name="Heuer A."/>
            <person name="Rast P."/>
            <person name="Oberbeckmann S."/>
            <person name="Bunk B."/>
            <person name="Jeske O."/>
            <person name="Meyerdierks A."/>
            <person name="Storesund J.E."/>
            <person name="Kallscheuer N."/>
            <person name="Luecker S."/>
            <person name="Lage O.M."/>
            <person name="Pohl T."/>
            <person name="Merkel B.J."/>
            <person name="Hornburger P."/>
            <person name="Mueller R.-W."/>
            <person name="Bruemmer F."/>
            <person name="Labrenz M."/>
            <person name="Spormann A.M."/>
            <person name="Op den Camp H."/>
            <person name="Overmann J."/>
            <person name="Amann R."/>
            <person name="Jetten M.S.M."/>
            <person name="Mascher T."/>
            <person name="Medema M.H."/>
            <person name="Devos D.P."/>
            <person name="Kaster A.-K."/>
            <person name="Ovreas L."/>
            <person name="Rohde M."/>
            <person name="Galperin M.Y."/>
            <person name="Jogler C."/>
        </authorList>
    </citation>
    <scope>NUCLEOTIDE SEQUENCE [LARGE SCALE GENOMIC DNA]</scope>
    <source>
        <strain evidence="3 4">Spa11</strain>
    </source>
</reference>
<feature type="chain" id="PRO_5021893378" evidence="2">
    <location>
        <begin position="20"/>
        <end position="351"/>
    </location>
</feature>
<dbReference type="SUPFAM" id="SSF82185">
    <property type="entry name" value="Histone H3 K4-specific methyltransferase SET7/9 N-terminal domain"/>
    <property type="match status" value="2"/>
</dbReference>
<proteinExistence type="predicted"/>